<organism evidence="5 6">
    <name type="scientific">Leucothrix arctica</name>
    <dbReference type="NCBI Taxonomy" id="1481894"/>
    <lineage>
        <taxon>Bacteria</taxon>
        <taxon>Pseudomonadati</taxon>
        <taxon>Pseudomonadota</taxon>
        <taxon>Gammaproteobacteria</taxon>
        <taxon>Thiotrichales</taxon>
        <taxon>Thiotrichaceae</taxon>
        <taxon>Leucothrix</taxon>
    </lineage>
</organism>
<name>A0A317CCD3_9GAMM</name>
<dbReference type="PANTHER" id="PTHR42798">
    <property type="entry name" value="LIPOPROTEIN-RELEASING SYSTEM ATP-BINDING PROTEIN LOLD"/>
    <property type="match status" value="1"/>
</dbReference>
<accession>A0A317CCD3</accession>
<keyword evidence="3" id="KW-0067">ATP-binding</keyword>
<keyword evidence="6" id="KW-1185">Reference proteome</keyword>
<comment type="similarity">
    <text evidence="1">Belongs to the ABC transporter superfamily.</text>
</comment>
<dbReference type="PANTHER" id="PTHR42798:SF7">
    <property type="entry name" value="ALPHA-D-RIBOSE 1-METHYLPHOSPHONATE 5-TRIPHOSPHATE SYNTHASE SUBUNIT PHNL"/>
    <property type="match status" value="1"/>
</dbReference>
<dbReference type="GO" id="GO:0016829">
    <property type="term" value="F:lyase activity"/>
    <property type="evidence" value="ECO:0007669"/>
    <property type="project" value="UniProtKB-KW"/>
</dbReference>
<evidence type="ECO:0000313" key="6">
    <source>
        <dbReference type="Proteomes" id="UP000245506"/>
    </source>
</evidence>
<comment type="caution">
    <text evidence="5">The sequence shown here is derived from an EMBL/GenBank/DDBJ whole genome shotgun (WGS) entry which is preliminary data.</text>
</comment>
<evidence type="ECO:0000256" key="1">
    <source>
        <dbReference type="ARBA" id="ARBA00005417"/>
    </source>
</evidence>
<evidence type="ECO:0000256" key="3">
    <source>
        <dbReference type="ARBA" id="ARBA00022840"/>
    </source>
</evidence>
<dbReference type="InterPro" id="IPR003593">
    <property type="entry name" value="AAA+_ATPase"/>
</dbReference>
<dbReference type="PROSITE" id="PS50893">
    <property type="entry name" value="ABC_TRANSPORTER_2"/>
    <property type="match status" value="1"/>
</dbReference>
<dbReference type="AlphaFoldDB" id="A0A317CCD3"/>
<dbReference type="SUPFAM" id="SSF52540">
    <property type="entry name" value="P-loop containing nucleoside triphosphate hydrolases"/>
    <property type="match status" value="1"/>
</dbReference>
<gene>
    <name evidence="5" type="primary">phnL</name>
    <name evidence="5" type="ORF">DKT75_09490</name>
</gene>
<dbReference type="InterPro" id="IPR012701">
    <property type="entry name" value="CP_lyase_PhnL"/>
</dbReference>
<dbReference type="Proteomes" id="UP000245506">
    <property type="component" value="Unassembled WGS sequence"/>
</dbReference>
<dbReference type="SMART" id="SM00382">
    <property type="entry name" value="AAA"/>
    <property type="match status" value="1"/>
</dbReference>
<dbReference type="Gene3D" id="3.40.50.300">
    <property type="entry name" value="P-loop containing nucleotide triphosphate hydrolases"/>
    <property type="match status" value="1"/>
</dbReference>
<proteinExistence type="inferred from homology"/>
<keyword evidence="2" id="KW-0547">Nucleotide-binding</keyword>
<dbReference type="NCBIfam" id="TIGR02324">
    <property type="entry name" value="CP_lyasePhnL"/>
    <property type="match status" value="1"/>
</dbReference>
<dbReference type="InterPro" id="IPR003439">
    <property type="entry name" value="ABC_transporter-like_ATP-bd"/>
</dbReference>
<keyword evidence="5" id="KW-0456">Lyase</keyword>
<sequence length="232" mass="25548">MTILTVKDLTKSFTLHHQSDAKIIALWGVNFSLEAGSCLVLRGPSGAGKSSLLRTIYGNYIAASGEIYVHHKGERVELCDASPRTILNIRKNTMGYVSQFLRVVPRVTTLQIVANPLLECGIGEEEAFEKARSILTRLNIPERLWMLAPATFSGGEQQRVNIAHGFISDHPLLLLDEPTASLDEANRDVVIEMINEKRAQGVAILGIFHDSVVREAVADDYYDLTVGDDTSD</sequence>
<evidence type="ECO:0000256" key="2">
    <source>
        <dbReference type="ARBA" id="ARBA00022741"/>
    </source>
</evidence>
<dbReference type="OrthoDB" id="9802264at2"/>
<dbReference type="GO" id="GO:0005524">
    <property type="term" value="F:ATP binding"/>
    <property type="evidence" value="ECO:0007669"/>
    <property type="project" value="UniProtKB-KW"/>
</dbReference>
<evidence type="ECO:0000313" key="5">
    <source>
        <dbReference type="EMBL" id="PWQ96218.1"/>
    </source>
</evidence>
<dbReference type="EMBL" id="QGKL01000029">
    <property type="protein sequence ID" value="PWQ96218.1"/>
    <property type="molecule type" value="Genomic_DNA"/>
</dbReference>
<protein>
    <submittedName>
        <fullName evidence="5">Phosphonate C-P lyase system protein PhnL</fullName>
    </submittedName>
</protein>
<reference evidence="5 6" key="1">
    <citation type="submission" date="2018-05" db="EMBL/GenBank/DDBJ databases">
        <title>Leucothrix arctica sp. nov., isolated from Arctic seawater.</title>
        <authorList>
            <person name="Choi A."/>
            <person name="Baek K."/>
        </authorList>
    </citation>
    <scope>NUCLEOTIDE SEQUENCE [LARGE SCALE GENOMIC DNA]</scope>
    <source>
        <strain evidence="5 6">IMCC9719</strain>
    </source>
</reference>
<feature type="domain" description="ABC transporter" evidence="4">
    <location>
        <begin position="4"/>
        <end position="232"/>
    </location>
</feature>
<dbReference type="GO" id="GO:0016887">
    <property type="term" value="F:ATP hydrolysis activity"/>
    <property type="evidence" value="ECO:0007669"/>
    <property type="project" value="InterPro"/>
</dbReference>
<dbReference type="Pfam" id="PF00005">
    <property type="entry name" value="ABC_tran"/>
    <property type="match status" value="1"/>
</dbReference>
<evidence type="ECO:0000259" key="4">
    <source>
        <dbReference type="PROSITE" id="PS50893"/>
    </source>
</evidence>
<dbReference type="InterPro" id="IPR027417">
    <property type="entry name" value="P-loop_NTPase"/>
</dbReference>
<dbReference type="RefSeq" id="WP_109823190.1">
    <property type="nucleotide sequence ID" value="NZ_QGKL01000029.1"/>
</dbReference>